<feature type="compositionally biased region" description="Low complexity" evidence="2">
    <location>
        <begin position="587"/>
        <end position="598"/>
    </location>
</feature>
<dbReference type="CDD" id="cd00118">
    <property type="entry name" value="LysM"/>
    <property type="match status" value="1"/>
</dbReference>
<proteinExistence type="predicted"/>
<dbReference type="InterPro" id="IPR036779">
    <property type="entry name" value="LysM_dom_sf"/>
</dbReference>
<keyword evidence="5" id="KW-1185">Reference proteome</keyword>
<dbReference type="InterPro" id="IPR011055">
    <property type="entry name" value="Dup_hybrid_motif"/>
</dbReference>
<feature type="domain" description="LysM" evidence="3">
    <location>
        <begin position="315"/>
        <end position="359"/>
    </location>
</feature>
<evidence type="ECO:0000256" key="1">
    <source>
        <dbReference type="SAM" id="Coils"/>
    </source>
</evidence>
<dbReference type="Gene3D" id="2.70.70.10">
    <property type="entry name" value="Glucose Permease (Domain IIA)"/>
    <property type="match status" value="1"/>
</dbReference>
<sequence>MKRALKKRVKAVLKNTLSSDNAPADQLNVANNQASRRARRQAAMIGLAISMGATSLLVTRQSDQAQAAAPVGSQKAASTIPKAADLEVKSASTKLGTPIVLSSSAPENPVIVEPTAVSQLPGLEAKWQVLASGMSGQLAPSENLTKNIATHKTTINQQLQLAQGEQTAKPVQELAEQLSSVNGVAAGETPSLKTEPQIQAATDNAADSGEINARLKAQQEFALNRLQEKSSRLRKSLAELRSEESKDLSKTNIELTQQTTASTQLPQLNTNSTVIEQPSTVANGNPDSLATTVQQPQAISIPVQPVTVTTAPTENTYEVKPGDTLAAIASRYNTSVAELVKANNLSNPNQLQISQQLIIPGARINTSTIAQAPVIISSSSVQYPSTPKVVNPPVDTARVNPILPVTQPPFLADSTSVPIAVPTPNAANSETPIDSIVPPESEAVTKTQGVGGNTPIPSAFIEIQQPQKPAEKVARAKNERLRGLQAEIQRLQEKYRAQQSGDTSVPVAAEQNNDTAAVPIPVTSPSNFAVTRPVSRQQEVAVPIAVPTPLAPSYSSQPVKPEFRATLPVNEPLNPEFLPNQRGSSVTPSRNPSSTRVTTPPPRTNASESLGRMRGTTVSPKLPPLAAVDQYLPQTVDESVPPPSNSSTAFIWPAKGVLTSGYGWRWGRMHRGIDIANAVGTPVLAAADGVVEKAGWNKGGYGILVDIRHPDGSLSRYAHNSKLLVRAGQQVNQGQQIALMGNTGFSTGPHTHFEIHESGKGAVNPIAMLPATTSNRI</sequence>
<dbReference type="Gene3D" id="3.10.350.10">
    <property type="entry name" value="LysM domain"/>
    <property type="match status" value="1"/>
</dbReference>
<dbReference type="SUPFAM" id="SSF51261">
    <property type="entry name" value="Duplicated hybrid motif"/>
    <property type="match status" value="1"/>
</dbReference>
<feature type="region of interest" description="Disordered" evidence="2">
    <location>
        <begin position="570"/>
        <end position="621"/>
    </location>
</feature>
<dbReference type="Pfam" id="PF01476">
    <property type="entry name" value="LysM"/>
    <property type="match status" value="1"/>
</dbReference>
<name>A0ABR8CMD2_9NOST</name>
<gene>
    <name evidence="4" type="ORF">H6G18_05305</name>
</gene>
<dbReference type="InterPro" id="IPR050570">
    <property type="entry name" value="Cell_wall_metabolism_enzyme"/>
</dbReference>
<dbReference type="SMART" id="SM00257">
    <property type="entry name" value="LysM"/>
    <property type="match status" value="1"/>
</dbReference>
<dbReference type="InterPro" id="IPR016047">
    <property type="entry name" value="M23ase_b-sheet_dom"/>
</dbReference>
<dbReference type="Proteomes" id="UP000607281">
    <property type="component" value="Unassembled WGS sequence"/>
</dbReference>
<dbReference type="PANTHER" id="PTHR21666">
    <property type="entry name" value="PEPTIDASE-RELATED"/>
    <property type="match status" value="1"/>
</dbReference>
<evidence type="ECO:0000256" key="2">
    <source>
        <dbReference type="SAM" id="MobiDB-lite"/>
    </source>
</evidence>
<dbReference type="CDD" id="cd12797">
    <property type="entry name" value="M23_peptidase"/>
    <property type="match status" value="1"/>
</dbReference>
<accession>A0ABR8CMD2</accession>
<organism evidence="4 5">
    <name type="scientific">Anabaena subtropica FACHB-260</name>
    <dbReference type="NCBI Taxonomy" id="2692884"/>
    <lineage>
        <taxon>Bacteria</taxon>
        <taxon>Bacillati</taxon>
        <taxon>Cyanobacteriota</taxon>
        <taxon>Cyanophyceae</taxon>
        <taxon>Nostocales</taxon>
        <taxon>Nostocaceae</taxon>
        <taxon>Anabaena</taxon>
    </lineage>
</organism>
<reference evidence="4 5" key="1">
    <citation type="journal article" date="2020" name="ISME J.">
        <title>Comparative genomics reveals insights into cyanobacterial evolution and habitat adaptation.</title>
        <authorList>
            <person name="Chen M.Y."/>
            <person name="Teng W.K."/>
            <person name="Zhao L."/>
            <person name="Hu C.X."/>
            <person name="Zhou Y.K."/>
            <person name="Han B.P."/>
            <person name="Song L.R."/>
            <person name="Shu W.S."/>
        </authorList>
    </citation>
    <scope>NUCLEOTIDE SEQUENCE [LARGE SCALE GENOMIC DNA]</scope>
    <source>
        <strain evidence="4 5">FACHB-260</strain>
    </source>
</reference>
<comment type="caution">
    <text evidence="4">The sequence shown here is derived from an EMBL/GenBank/DDBJ whole genome shotgun (WGS) entry which is preliminary data.</text>
</comment>
<keyword evidence="1" id="KW-0175">Coiled coil</keyword>
<protein>
    <submittedName>
        <fullName evidence="4">Peptidoglycan DD-metalloendopeptidase family protein</fullName>
    </submittedName>
</protein>
<dbReference type="PANTHER" id="PTHR21666:SF270">
    <property type="entry name" value="MUREIN HYDROLASE ACTIVATOR ENVC"/>
    <property type="match status" value="1"/>
</dbReference>
<evidence type="ECO:0000259" key="3">
    <source>
        <dbReference type="PROSITE" id="PS51782"/>
    </source>
</evidence>
<dbReference type="Pfam" id="PF01551">
    <property type="entry name" value="Peptidase_M23"/>
    <property type="match status" value="1"/>
</dbReference>
<evidence type="ECO:0000313" key="4">
    <source>
        <dbReference type="EMBL" id="MBD2343563.1"/>
    </source>
</evidence>
<dbReference type="InterPro" id="IPR018392">
    <property type="entry name" value="LysM"/>
</dbReference>
<dbReference type="PROSITE" id="PS51782">
    <property type="entry name" value="LYSM"/>
    <property type="match status" value="1"/>
</dbReference>
<evidence type="ECO:0000313" key="5">
    <source>
        <dbReference type="Proteomes" id="UP000607281"/>
    </source>
</evidence>
<feature type="coiled-coil region" evidence="1">
    <location>
        <begin position="474"/>
        <end position="501"/>
    </location>
</feature>
<dbReference type="EMBL" id="JACJRF010000006">
    <property type="protein sequence ID" value="MBD2343563.1"/>
    <property type="molecule type" value="Genomic_DNA"/>
</dbReference>
<dbReference type="SUPFAM" id="SSF54106">
    <property type="entry name" value="LysM domain"/>
    <property type="match status" value="1"/>
</dbReference>